<evidence type="ECO:0008006" key="4">
    <source>
        <dbReference type="Google" id="ProtNLM"/>
    </source>
</evidence>
<dbReference type="Proteomes" id="UP000623010">
    <property type="component" value="Unassembled WGS sequence"/>
</dbReference>
<comment type="caution">
    <text evidence="2">The sequence shown here is derived from an EMBL/GenBank/DDBJ whole genome shotgun (WGS) entry which is preliminary data.</text>
</comment>
<dbReference type="Gene3D" id="3.30.70.2660">
    <property type="match status" value="1"/>
</dbReference>
<dbReference type="InterPro" id="IPR010147">
    <property type="entry name" value="CRISPR-assoc_prot_CasD"/>
</dbReference>
<protein>
    <recommendedName>
        <fullName evidence="4">Type I-E CRISPR-associated protein Cas5/CasD</fullName>
    </recommendedName>
</protein>
<dbReference type="GO" id="GO:0003723">
    <property type="term" value="F:RNA binding"/>
    <property type="evidence" value="ECO:0007669"/>
    <property type="project" value="InterPro"/>
</dbReference>
<evidence type="ECO:0000313" key="2">
    <source>
        <dbReference type="EMBL" id="GHA17392.1"/>
    </source>
</evidence>
<dbReference type="RefSeq" id="WP_229880187.1">
    <property type="nucleotide sequence ID" value="NZ_BMWH01000047.1"/>
</dbReference>
<evidence type="ECO:0000256" key="1">
    <source>
        <dbReference type="ARBA" id="ARBA00023118"/>
    </source>
</evidence>
<dbReference type="NCBIfam" id="TIGR02593">
    <property type="entry name" value="CRISPR_cas5"/>
    <property type="match status" value="1"/>
</dbReference>
<proteinExistence type="predicted"/>
<keyword evidence="1" id="KW-0051">Antiviral defense</keyword>
<dbReference type="GO" id="GO:0043571">
    <property type="term" value="P:maintenance of CRISPR repeat elements"/>
    <property type="evidence" value="ECO:0007669"/>
    <property type="project" value="InterPro"/>
</dbReference>
<dbReference type="GO" id="GO:0051607">
    <property type="term" value="P:defense response to virus"/>
    <property type="evidence" value="ECO:0007669"/>
    <property type="project" value="UniProtKB-KW"/>
</dbReference>
<dbReference type="InterPro" id="IPR021124">
    <property type="entry name" value="CRISPR-assoc_prot_Cas5"/>
</dbReference>
<reference evidence="2" key="2">
    <citation type="submission" date="2020-09" db="EMBL/GenBank/DDBJ databases">
        <authorList>
            <person name="Sun Q."/>
            <person name="Ohkuma M."/>
        </authorList>
    </citation>
    <scope>NUCLEOTIDE SEQUENCE</scope>
    <source>
        <strain evidence="2">JCM 5016</strain>
    </source>
</reference>
<dbReference type="NCBIfam" id="TIGR01868">
    <property type="entry name" value="casD_Cas5e"/>
    <property type="match status" value="1"/>
</dbReference>
<gene>
    <name evidence="2" type="ORF">GCM10010389_64620</name>
</gene>
<dbReference type="CDD" id="cd09756">
    <property type="entry name" value="Cas5_I-E"/>
    <property type="match status" value="1"/>
</dbReference>
<dbReference type="EMBL" id="BMWH01000047">
    <property type="protein sequence ID" value="GHA17392.1"/>
    <property type="molecule type" value="Genomic_DNA"/>
</dbReference>
<reference evidence="2" key="1">
    <citation type="journal article" date="2014" name="Int. J. Syst. Evol. Microbiol.">
        <title>Complete genome sequence of Corynebacterium casei LMG S-19264T (=DSM 44701T), isolated from a smear-ripened cheese.</title>
        <authorList>
            <consortium name="US DOE Joint Genome Institute (JGI-PGF)"/>
            <person name="Walter F."/>
            <person name="Albersmeier A."/>
            <person name="Kalinowski J."/>
            <person name="Ruckert C."/>
        </authorList>
    </citation>
    <scope>NUCLEOTIDE SEQUENCE</scope>
    <source>
        <strain evidence="2">JCM 5016</strain>
    </source>
</reference>
<dbReference type="AlphaFoldDB" id="A0A918VPJ4"/>
<dbReference type="InterPro" id="IPR013422">
    <property type="entry name" value="CRISPR-assoc_prot_Cas5_N"/>
</dbReference>
<dbReference type="Pfam" id="PF09704">
    <property type="entry name" value="Cas_Cas5d"/>
    <property type="match status" value="1"/>
</dbReference>
<organism evidence="2 3">
    <name type="scientific">Streptomyces echinoruber</name>
    <dbReference type="NCBI Taxonomy" id="68898"/>
    <lineage>
        <taxon>Bacteria</taxon>
        <taxon>Bacillati</taxon>
        <taxon>Actinomycetota</taxon>
        <taxon>Actinomycetes</taxon>
        <taxon>Kitasatosporales</taxon>
        <taxon>Streptomycetaceae</taxon>
        <taxon>Streptomyces</taxon>
    </lineage>
</organism>
<keyword evidence="3" id="KW-1185">Reference proteome</keyword>
<evidence type="ECO:0000313" key="3">
    <source>
        <dbReference type="Proteomes" id="UP000623010"/>
    </source>
</evidence>
<name>A0A918VPJ4_9ACTN</name>
<sequence length="290" mass="31354">MTTPHSHGDHRHSAGLLLHLSGPLQSWGERSRFTQRDTARFPTRSGLIGLLAAALGRRRGQPVDDLARLSLTVRVDRPGVLLRDYHTVGGGLPAKATVTTAEGGKRKAEAATLVSDRYYLADAAFTAALTSDDTALLHQCAEALRSPTWPLYLGRRSCPPTPPLLIGDRPVAQPLTHLVHLPLAAPPPRDPKEAAEPIAFYSDQPLDTLALHSHPAPVGAHGGRIPTGEITDDPVDLAPHRRAYRARPLYQRTLALPAHQHAGYGADYLQALAAYLHQHVADFDQEAVTP</sequence>
<accession>A0A918VPJ4</accession>